<gene>
    <name evidence="1" type="ORF">GII30_00405</name>
</gene>
<accession>A0A857KSL5</accession>
<dbReference type="InterPro" id="IPR029068">
    <property type="entry name" value="Glyas_Bleomycin-R_OHBP_Dase"/>
</dbReference>
<proteinExistence type="predicted"/>
<protein>
    <submittedName>
        <fullName evidence="1">Glyoxalase</fullName>
    </submittedName>
</protein>
<dbReference type="AlphaFoldDB" id="A0A857KSL5"/>
<dbReference type="SUPFAM" id="SSF54593">
    <property type="entry name" value="Glyoxalase/Bleomycin resistance protein/Dihydroxybiphenyl dioxygenase"/>
    <property type="match status" value="1"/>
</dbReference>
<dbReference type="InterPro" id="IPR037523">
    <property type="entry name" value="VOC_core"/>
</dbReference>
<dbReference type="PROSITE" id="PS51819">
    <property type="entry name" value="VOC"/>
    <property type="match status" value="1"/>
</dbReference>
<organism evidence="1">
    <name type="scientific">Gordonia amarae</name>
    <dbReference type="NCBI Taxonomy" id="36821"/>
    <lineage>
        <taxon>Bacteria</taxon>
        <taxon>Bacillati</taxon>
        <taxon>Actinomycetota</taxon>
        <taxon>Actinomycetes</taxon>
        <taxon>Mycobacteriales</taxon>
        <taxon>Gordoniaceae</taxon>
        <taxon>Gordonia</taxon>
    </lineage>
</organism>
<sequence length="148" mass="16234">MDVPQPPSASPGKDAMDKPTVSMSYITVICRDFVALATFYRDLLGYDEIPELESDIFRALRSDGPIIGFHSPGAFDLLNLPEADLAAPGNSIWTFGTESDEAVDTMTARAVELGAVVVKEPFRTYYGAWQSVLHDPEGNIFRFSKNAN</sequence>
<reference evidence="1" key="1">
    <citation type="journal article" date="2021" name="Nat. Microbiol.">
        <title>Cocultivation of an ultrasmall environmental parasitic bacterium with lytic ability against bacteria associated with wastewater foams.</title>
        <authorList>
            <person name="Batinovic S."/>
            <person name="Rose J.J.A."/>
            <person name="Ratcliffe J."/>
            <person name="Seviour R.J."/>
            <person name="Petrovski S."/>
        </authorList>
    </citation>
    <scope>NUCLEOTIDE SEQUENCE</scope>
    <source>
        <strain evidence="1">CON44</strain>
    </source>
</reference>
<dbReference type="CDD" id="cd16356">
    <property type="entry name" value="PsjN_like"/>
    <property type="match status" value="1"/>
</dbReference>
<dbReference type="InterPro" id="IPR041581">
    <property type="entry name" value="Glyoxalase_6"/>
</dbReference>
<name>A0A857KSL5_9ACTN</name>
<dbReference type="Gene3D" id="3.10.180.10">
    <property type="entry name" value="2,3-Dihydroxybiphenyl 1,2-Dioxygenase, domain 1"/>
    <property type="match status" value="1"/>
</dbReference>
<dbReference type="Pfam" id="PF18029">
    <property type="entry name" value="Glyoxalase_6"/>
    <property type="match status" value="1"/>
</dbReference>
<evidence type="ECO:0000313" key="1">
    <source>
        <dbReference type="EMBL" id="QHN37844.1"/>
    </source>
</evidence>
<dbReference type="EMBL" id="CP045810">
    <property type="protein sequence ID" value="QHN37844.1"/>
    <property type="molecule type" value="Genomic_DNA"/>
</dbReference>